<dbReference type="SUPFAM" id="SSF55729">
    <property type="entry name" value="Acyl-CoA N-acyltransferases (Nat)"/>
    <property type="match status" value="1"/>
</dbReference>
<name>A0A5C3MLD7_9AGAR</name>
<dbReference type="OrthoDB" id="630895at2759"/>
<dbReference type="InterPro" id="IPR016181">
    <property type="entry name" value="Acyl_CoA_acyltransferase"/>
</dbReference>
<sequence>MVPNHQLHPLEINPTTAEPFLRLRNHPNIILTPPRYEDVPHEPALMNHEKVHVWLEHPPYPYTLEHAKQWLDTIKPSSDALFAELEAARDQEALILTHQCPVRCIREVKEDGTDVFIGDIGFTRFPNGEFIGTDGVDWENKERNVKENEQRQLGDPEIIWSIGDLLAPSHHGQGIMTDAVGTLMHEWAIPRMGVRHIMVSACIGNEGSVKVFLKNGFKLIRTSEDHHEVKGKRVGLHVLEWRAGDA</sequence>
<dbReference type="InterPro" id="IPR000182">
    <property type="entry name" value="GNAT_dom"/>
</dbReference>
<accession>A0A5C3MLD7</accession>
<proteinExistence type="predicted"/>
<gene>
    <name evidence="2" type="ORF">BDQ12DRAFT_677447</name>
</gene>
<keyword evidence="3" id="KW-1185">Reference proteome</keyword>
<dbReference type="STRING" id="68775.A0A5C3MLD7"/>
<protein>
    <submittedName>
        <fullName evidence="2">GNAT domain-containing protein</fullName>
    </submittedName>
</protein>
<dbReference type="Pfam" id="PF13302">
    <property type="entry name" value="Acetyltransf_3"/>
    <property type="match status" value="1"/>
</dbReference>
<dbReference type="EMBL" id="ML213593">
    <property type="protein sequence ID" value="TFK41961.1"/>
    <property type="molecule type" value="Genomic_DNA"/>
</dbReference>
<organism evidence="2 3">
    <name type="scientific">Crucibulum laeve</name>
    <dbReference type="NCBI Taxonomy" id="68775"/>
    <lineage>
        <taxon>Eukaryota</taxon>
        <taxon>Fungi</taxon>
        <taxon>Dikarya</taxon>
        <taxon>Basidiomycota</taxon>
        <taxon>Agaricomycotina</taxon>
        <taxon>Agaricomycetes</taxon>
        <taxon>Agaricomycetidae</taxon>
        <taxon>Agaricales</taxon>
        <taxon>Agaricineae</taxon>
        <taxon>Nidulariaceae</taxon>
        <taxon>Crucibulum</taxon>
    </lineage>
</organism>
<dbReference type="Proteomes" id="UP000308652">
    <property type="component" value="Unassembled WGS sequence"/>
</dbReference>
<evidence type="ECO:0000259" key="1">
    <source>
        <dbReference type="Pfam" id="PF13302"/>
    </source>
</evidence>
<evidence type="ECO:0000313" key="2">
    <source>
        <dbReference type="EMBL" id="TFK41961.1"/>
    </source>
</evidence>
<reference evidence="2 3" key="1">
    <citation type="journal article" date="2019" name="Nat. Ecol. Evol.">
        <title>Megaphylogeny resolves global patterns of mushroom evolution.</title>
        <authorList>
            <person name="Varga T."/>
            <person name="Krizsan K."/>
            <person name="Foldi C."/>
            <person name="Dima B."/>
            <person name="Sanchez-Garcia M."/>
            <person name="Sanchez-Ramirez S."/>
            <person name="Szollosi G.J."/>
            <person name="Szarkandi J.G."/>
            <person name="Papp V."/>
            <person name="Albert L."/>
            <person name="Andreopoulos W."/>
            <person name="Angelini C."/>
            <person name="Antonin V."/>
            <person name="Barry K.W."/>
            <person name="Bougher N.L."/>
            <person name="Buchanan P."/>
            <person name="Buyck B."/>
            <person name="Bense V."/>
            <person name="Catcheside P."/>
            <person name="Chovatia M."/>
            <person name="Cooper J."/>
            <person name="Damon W."/>
            <person name="Desjardin D."/>
            <person name="Finy P."/>
            <person name="Geml J."/>
            <person name="Haridas S."/>
            <person name="Hughes K."/>
            <person name="Justo A."/>
            <person name="Karasinski D."/>
            <person name="Kautmanova I."/>
            <person name="Kiss B."/>
            <person name="Kocsube S."/>
            <person name="Kotiranta H."/>
            <person name="LaButti K.M."/>
            <person name="Lechner B.E."/>
            <person name="Liimatainen K."/>
            <person name="Lipzen A."/>
            <person name="Lukacs Z."/>
            <person name="Mihaltcheva S."/>
            <person name="Morgado L.N."/>
            <person name="Niskanen T."/>
            <person name="Noordeloos M.E."/>
            <person name="Ohm R.A."/>
            <person name="Ortiz-Santana B."/>
            <person name="Ovrebo C."/>
            <person name="Racz N."/>
            <person name="Riley R."/>
            <person name="Savchenko A."/>
            <person name="Shiryaev A."/>
            <person name="Soop K."/>
            <person name="Spirin V."/>
            <person name="Szebenyi C."/>
            <person name="Tomsovsky M."/>
            <person name="Tulloss R.E."/>
            <person name="Uehling J."/>
            <person name="Grigoriev I.V."/>
            <person name="Vagvolgyi C."/>
            <person name="Papp T."/>
            <person name="Martin F.M."/>
            <person name="Miettinen O."/>
            <person name="Hibbett D.S."/>
            <person name="Nagy L.G."/>
        </authorList>
    </citation>
    <scope>NUCLEOTIDE SEQUENCE [LARGE SCALE GENOMIC DNA]</scope>
    <source>
        <strain evidence="2 3">CBS 166.37</strain>
    </source>
</reference>
<dbReference type="AlphaFoldDB" id="A0A5C3MLD7"/>
<feature type="domain" description="N-acetyltransferase" evidence="1">
    <location>
        <begin position="29"/>
        <end position="218"/>
    </location>
</feature>
<dbReference type="GO" id="GO:0016747">
    <property type="term" value="F:acyltransferase activity, transferring groups other than amino-acyl groups"/>
    <property type="evidence" value="ECO:0007669"/>
    <property type="project" value="InterPro"/>
</dbReference>
<dbReference type="PANTHER" id="PTHR43328">
    <property type="entry name" value="ACETYLTRANSFERASE-RELATED"/>
    <property type="match status" value="1"/>
</dbReference>
<dbReference type="PANTHER" id="PTHR43328:SF1">
    <property type="entry name" value="N-ACETYLTRANSFERASE DOMAIN-CONTAINING PROTEIN"/>
    <property type="match status" value="1"/>
</dbReference>
<evidence type="ECO:0000313" key="3">
    <source>
        <dbReference type="Proteomes" id="UP000308652"/>
    </source>
</evidence>
<dbReference type="Gene3D" id="3.40.630.30">
    <property type="match status" value="1"/>
</dbReference>